<dbReference type="Proteomes" id="UP000680706">
    <property type="component" value="Plasmid pAb134-02"/>
</dbReference>
<keyword evidence="4" id="KW-0843">Virulence</keyword>
<evidence type="ECO:0000256" key="2">
    <source>
        <dbReference type="ARBA" id="ARBA00009168"/>
    </source>
</evidence>
<keyword evidence="3" id="KW-0964">Secreted</keyword>
<dbReference type="InterPro" id="IPR038498">
    <property type="entry name" value="OspF/SpvC_sf"/>
</dbReference>
<feature type="compositionally biased region" description="Basic and acidic residues" evidence="6">
    <location>
        <begin position="1"/>
        <end position="11"/>
    </location>
</feature>
<comment type="subcellular location">
    <subcellularLocation>
        <location evidence="1">Secreted</location>
    </subcellularLocation>
</comment>
<proteinExistence type="inferred from homology"/>
<geneLocation type="plasmid" evidence="7 8">
    <name>pAb134-02</name>
</geneLocation>
<name>A0ABX8AVL1_9HYPH</name>
<feature type="region of interest" description="Disordered" evidence="6">
    <location>
        <begin position="1"/>
        <end position="81"/>
    </location>
</feature>
<dbReference type="InterPro" id="IPR003519">
    <property type="entry name" value="OspF/SpvC"/>
</dbReference>
<accession>A0ABX8AVL1</accession>
<keyword evidence="8" id="KW-1185">Reference proteome</keyword>
<gene>
    <name evidence="7" type="ORF">KGB56_24990</name>
</gene>
<evidence type="ECO:0000256" key="4">
    <source>
        <dbReference type="ARBA" id="ARBA00023026"/>
    </source>
</evidence>
<evidence type="ECO:0000256" key="1">
    <source>
        <dbReference type="ARBA" id="ARBA00004613"/>
    </source>
</evidence>
<feature type="region of interest" description="Disordered" evidence="6">
    <location>
        <begin position="484"/>
        <end position="542"/>
    </location>
</feature>
<evidence type="ECO:0000256" key="3">
    <source>
        <dbReference type="ARBA" id="ARBA00022525"/>
    </source>
</evidence>
<reference evidence="7 8" key="1">
    <citation type="journal article" date="2021" name="Angew. Chem. Int. Ed. Engl.">
        <title>A novel family of nonribosomal peptides modulate collective behavior in Pseudovibrio bacteria isolated from marine sponges.</title>
        <authorList>
            <person name="Ioca L.P."/>
            <person name="Dai Y."/>
            <person name="Kunakom S."/>
            <person name="Diaz-Espinosa J."/>
            <person name="Krunic A."/>
            <person name="Crnkovic C.M."/>
            <person name="Orjala J."/>
            <person name="Sanchez L.M."/>
            <person name="Ferreira A.G."/>
            <person name="Berlinck R.G.S."/>
            <person name="Eustaquio A.S."/>
        </authorList>
    </citation>
    <scope>NUCLEOTIDE SEQUENCE [LARGE SCALE GENOMIC DNA]</scope>
    <source>
        <strain evidence="7 8">Ab134</strain>
        <plasmid evidence="7 8">pAb134-02</plasmid>
    </source>
</reference>
<organism evidence="7 8">
    <name type="scientific">Pseudovibrio brasiliensis</name>
    <dbReference type="NCBI Taxonomy" id="1898042"/>
    <lineage>
        <taxon>Bacteria</taxon>
        <taxon>Pseudomonadati</taxon>
        <taxon>Pseudomonadota</taxon>
        <taxon>Alphaproteobacteria</taxon>
        <taxon>Hyphomicrobiales</taxon>
        <taxon>Stappiaceae</taxon>
        <taxon>Pseudovibrio</taxon>
    </lineage>
</organism>
<keyword evidence="5" id="KW-0456">Lyase</keyword>
<comment type="similarity">
    <text evidence="2">Belongs to the phosphothreonine lyase family.</text>
</comment>
<dbReference type="Pfam" id="PF03536">
    <property type="entry name" value="VRP3"/>
    <property type="match status" value="1"/>
</dbReference>
<protein>
    <submittedName>
        <fullName evidence="7">Virulence protein</fullName>
    </submittedName>
</protein>
<feature type="compositionally biased region" description="Basic and acidic residues" evidence="6">
    <location>
        <begin position="517"/>
        <end position="526"/>
    </location>
</feature>
<dbReference type="Gene3D" id="3.30.2430.10">
    <property type="entry name" value="phosphothreonine lyase"/>
    <property type="match status" value="1"/>
</dbReference>
<evidence type="ECO:0000313" key="8">
    <source>
        <dbReference type="Proteomes" id="UP000680706"/>
    </source>
</evidence>
<evidence type="ECO:0000313" key="7">
    <source>
        <dbReference type="EMBL" id="QUS58663.1"/>
    </source>
</evidence>
<evidence type="ECO:0000256" key="6">
    <source>
        <dbReference type="SAM" id="MobiDB-lite"/>
    </source>
</evidence>
<keyword evidence="7" id="KW-0614">Plasmid</keyword>
<sequence length="542" mass="60694">MPQNEKKKEEGQNTTPPKTEEWIHSVSELLHINQEDVKAKGSSNGGDTDHVDGPRGNGTSLEPDVPAGDTTPPEPEIPDLTPDIKKARTKFEAYKKRRNIFKDVRDLEIFDNYVKTTARLLDKASDLNKQQNVSGVVDTLDNADLTMKEIEKTYARGVASACTLLHRKQELADVRARLKFLNSFDLEGFSQGRQEEAPRLAGLVQTNIDKAEAQLKAGEIKASRDTFLTIQGYLEMLELTLKEIPSKETQKPRKEITVQAYTGENSVAGAQEILTELNRMYEEQRKIPYTDREAYAKSREKIAAQRALLKNPDHRINNADRDGVFTQFEPLGEDGNSVLDSGEYEKAGNKIHLSVQLDQLEQAGNVLTPLLLSPDNPFLSFKVTNMDGAVAAFKDDEKQYSADTPEAKAKLVEQKAYFDRITQGAQITLYPYAKDTSYPDGAEDFGFFLKLLEQELAAAGIQPGKNPDSDASLEGLSFATFRNEEGSRGVGVDDEEQLEENRKMLRSKPFYQALTNKDYKPEKPKENPPSQQDEPESRKSAR</sequence>
<evidence type="ECO:0000256" key="5">
    <source>
        <dbReference type="ARBA" id="ARBA00023239"/>
    </source>
</evidence>
<dbReference type="RefSeq" id="WP_075697807.1">
    <property type="nucleotide sequence ID" value="NZ_CP074128.1"/>
</dbReference>
<dbReference type="EMBL" id="CP074128">
    <property type="protein sequence ID" value="QUS58663.1"/>
    <property type="molecule type" value="Genomic_DNA"/>
</dbReference>